<dbReference type="Gene3D" id="3.30.1240.10">
    <property type="match status" value="1"/>
</dbReference>
<dbReference type="Gene3D" id="3.40.50.1000">
    <property type="entry name" value="HAD superfamily/HAD-like"/>
    <property type="match status" value="1"/>
</dbReference>
<dbReference type="InterPro" id="IPR023214">
    <property type="entry name" value="HAD_sf"/>
</dbReference>
<dbReference type="AlphaFoldDB" id="A0A5Q3QDI6"/>
<dbReference type="SUPFAM" id="SSF56784">
    <property type="entry name" value="HAD-like"/>
    <property type="match status" value="1"/>
</dbReference>
<dbReference type="PANTHER" id="PTHR10000">
    <property type="entry name" value="PHOSPHOSERINE PHOSPHATASE"/>
    <property type="match status" value="1"/>
</dbReference>
<proteinExistence type="predicted"/>
<keyword evidence="1" id="KW-0378">Hydrolase</keyword>
<sequence>MTRTISPPVRDTVRRVADSGAHVVLATGRSMLGTVPVLRELDLTSGVALCSNGAVRLDAASGEPVAVETFDPGPVCARLAEHLPGALFAAELVGVGSLVTAPFPEGTLTGETRVVSRAELAERPTPRLIAHWAEHTPEETLAVVGSLDLPGCHRTIDHYEPWVTVVPDGVTKGSALEKLRTELGIPCEDTLAIGDGDNDVEMVSWAAHGIAMAQGPASVHAVADEIAPAVEQDGLADVLSRWF</sequence>
<dbReference type="GO" id="GO:0000287">
    <property type="term" value="F:magnesium ion binding"/>
    <property type="evidence" value="ECO:0007669"/>
    <property type="project" value="TreeGrafter"/>
</dbReference>
<dbReference type="Proteomes" id="UP000371041">
    <property type="component" value="Chromosome"/>
</dbReference>
<protein>
    <submittedName>
        <fullName evidence="1">HAD hydrolase family protein</fullName>
    </submittedName>
</protein>
<organism evidence="1 2">
    <name type="scientific">Allosaccharopolyspora coralli</name>
    <dbReference type="NCBI Taxonomy" id="2665642"/>
    <lineage>
        <taxon>Bacteria</taxon>
        <taxon>Bacillati</taxon>
        <taxon>Actinomycetota</taxon>
        <taxon>Actinomycetes</taxon>
        <taxon>Pseudonocardiales</taxon>
        <taxon>Pseudonocardiaceae</taxon>
        <taxon>Allosaccharopolyspora</taxon>
    </lineage>
</organism>
<dbReference type="KEGG" id="sace:GIY23_22075"/>
<dbReference type="InterPro" id="IPR036412">
    <property type="entry name" value="HAD-like_sf"/>
</dbReference>
<dbReference type="GO" id="GO:0005829">
    <property type="term" value="C:cytosol"/>
    <property type="evidence" value="ECO:0007669"/>
    <property type="project" value="TreeGrafter"/>
</dbReference>
<dbReference type="Pfam" id="PF08282">
    <property type="entry name" value="Hydrolase_3"/>
    <property type="match status" value="2"/>
</dbReference>
<evidence type="ECO:0000313" key="2">
    <source>
        <dbReference type="Proteomes" id="UP000371041"/>
    </source>
</evidence>
<name>A0A5Q3QDI6_9PSEU</name>
<dbReference type="GO" id="GO:0016791">
    <property type="term" value="F:phosphatase activity"/>
    <property type="evidence" value="ECO:0007669"/>
    <property type="project" value="TreeGrafter"/>
</dbReference>
<dbReference type="EMBL" id="CP045929">
    <property type="protein sequence ID" value="QGK72492.1"/>
    <property type="molecule type" value="Genomic_DNA"/>
</dbReference>
<evidence type="ECO:0000313" key="1">
    <source>
        <dbReference type="EMBL" id="QGK72492.1"/>
    </source>
</evidence>
<keyword evidence="2" id="KW-1185">Reference proteome</keyword>
<gene>
    <name evidence="1" type="ORF">GIY23_22075</name>
</gene>
<reference evidence="2" key="1">
    <citation type="submission" date="2019-11" db="EMBL/GenBank/DDBJ databases">
        <title>The complete genome sequence of Saccharopolyspora sp. E2A.</title>
        <authorList>
            <person name="Zhang G."/>
        </authorList>
    </citation>
    <scope>NUCLEOTIDE SEQUENCE [LARGE SCALE GENOMIC DNA]</scope>
    <source>
        <strain evidence="2">E2A</strain>
    </source>
</reference>
<dbReference type="PANTHER" id="PTHR10000:SF8">
    <property type="entry name" value="HAD SUPERFAMILY HYDROLASE-LIKE, TYPE 3"/>
    <property type="match status" value="1"/>
</dbReference>
<accession>A0A5Q3QDI6</accession>